<dbReference type="PROSITE" id="PS51379">
    <property type="entry name" value="4FE4S_FER_2"/>
    <property type="match status" value="2"/>
</dbReference>
<proteinExistence type="predicted"/>
<evidence type="ECO:0000313" key="8">
    <source>
        <dbReference type="Proteomes" id="UP000308978"/>
    </source>
</evidence>
<dbReference type="Proteomes" id="UP000308978">
    <property type="component" value="Unassembled WGS sequence"/>
</dbReference>
<organism evidence="7 8">
    <name type="scientific">Adlercreutzia caecimuris</name>
    <dbReference type="NCBI Taxonomy" id="671266"/>
    <lineage>
        <taxon>Bacteria</taxon>
        <taxon>Bacillati</taxon>
        <taxon>Actinomycetota</taxon>
        <taxon>Coriobacteriia</taxon>
        <taxon>Eggerthellales</taxon>
        <taxon>Eggerthellaceae</taxon>
        <taxon>Adlercreutzia</taxon>
    </lineage>
</organism>
<dbReference type="EMBL" id="SSTJ01000009">
    <property type="protein sequence ID" value="THG36934.1"/>
    <property type="molecule type" value="Genomic_DNA"/>
</dbReference>
<sequence>MLKLFKEIRKAGDATTGYPFEPLAMPAGFRGKPEHNEKLCIACGACAIACPANAITMDLNDDQSYVTWDISYGRCIFCGRCQEVCPLFAIELTTDFELAVLNKADLSESCAYEVARCAVCGKPYAAAKEVDYARRVLKSVGGPAAADVGKLDECLACRRREDARAFQAQARTEGGAR</sequence>
<dbReference type="PANTHER" id="PTHR10849">
    <property type="entry name" value="NADH DEHYDROGENASE UBIQUINONE IRON-SULFUR PROTEIN 8, MITOCHONDRIAL"/>
    <property type="match status" value="1"/>
</dbReference>
<dbReference type="GO" id="GO:0003954">
    <property type="term" value="F:NADH dehydrogenase activity"/>
    <property type="evidence" value="ECO:0007669"/>
    <property type="project" value="TreeGrafter"/>
</dbReference>
<dbReference type="InterPro" id="IPR017896">
    <property type="entry name" value="4Fe4S_Fe-S-bd"/>
</dbReference>
<dbReference type="GO" id="GO:0051539">
    <property type="term" value="F:4 iron, 4 sulfur cluster binding"/>
    <property type="evidence" value="ECO:0007669"/>
    <property type="project" value="UniProtKB-KW"/>
</dbReference>
<dbReference type="AlphaFoldDB" id="A0A4S4G1U8"/>
<reference evidence="7 8" key="1">
    <citation type="submission" date="2019-04" db="EMBL/GenBank/DDBJ databases">
        <title>Microbes associate with the intestines of laboratory mice.</title>
        <authorList>
            <person name="Navarre W."/>
            <person name="Wong E."/>
            <person name="Huang K.C."/>
            <person name="Tropini C."/>
            <person name="Ng K."/>
            <person name="Yu B."/>
        </authorList>
    </citation>
    <scope>NUCLEOTIDE SEQUENCE [LARGE SCALE GENOMIC DNA]</scope>
    <source>
        <strain evidence="7 8">NM80_B27</strain>
    </source>
</reference>
<dbReference type="InterPro" id="IPR010226">
    <property type="entry name" value="NADH_quinone_OxRdtase_chainI"/>
</dbReference>
<protein>
    <submittedName>
        <fullName evidence="7">4Fe-4S dicluster domain-containing protein</fullName>
    </submittedName>
</protein>
<feature type="domain" description="4Fe-4S ferredoxin-type" evidence="6">
    <location>
        <begin position="66"/>
        <end position="95"/>
    </location>
</feature>
<dbReference type="NCBIfam" id="NF009053">
    <property type="entry name" value="PRK12387.1"/>
    <property type="match status" value="1"/>
</dbReference>
<dbReference type="GO" id="GO:0009060">
    <property type="term" value="P:aerobic respiration"/>
    <property type="evidence" value="ECO:0007669"/>
    <property type="project" value="TreeGrafter"/>
</dbReference>
<name>A0A4S4G1U8_9ACTN</name>
<dbReference type="RefSeq" id="WP_016310472.1">
    <property type="nucleotide sequence ID" value="NZ_CAJTBT010000014.1"/>
</dbReference>
<dbReference type="Pfam" id="PF12838">
    <property type="entry name" value="Fer4_7"/>
    <property type="match status" value="1"/>
</dbReference>
<evidence type="ECO:0000256" key="2">
    <source>
        <dbReference type="ARBA" id="ARBA00022723"/>
    </source>
</evidence>
<keyword evidence="3" id="KW-0677">Repeat</keyword>
<dbReference type="GO" id="GO:0016020">
    <property type="term" value="C:membrane"/>
    <property type="evidence" value="ECO:0007669"/>
    <property type="project" value="InterPro"/>
</dbReference>
<dbReference type="InterPro" id="IPR017900">
    <property type="entry name" value="4Fe4S_Fe_S_CS"/>
</dbReference>
<keyword evidence="2" id="KW-0479">Metal-binding</keyword>
<evidence type="ECO:0000256" key="4">
    <source>
        <dbReference type="ARBA" id="ARBA00023004"/>
    </source>
</evidence>
<evidence type="ECO:0000259" key="6">
    <source>
        <dbReference type="PROSITE" id="PS51379"/>
    </source>
</evidence>
<gene>
    <name evidence="7" type="ORF">E5986_07625</name>
</gene>
<evidence type="ECO:0000256" key="1">
    <source>
        <dbReference type="ARBA" id="ARBA00022485"/>
    </source>
</evidence>
<keyword evidence="5" id="KW-0411">Iron-sulfur</keyword>
<keyword evidence="1" id="KW-0004">4Fe-4S</keyword>
<feature type="domain" description="4Fe-4S ferredoxin-type" evidence="6">
    <location>
        <begin position="31"/>
        <end position="60"/>
    </location>
</feature>
<dbReference type="GO" id="GO:0046872">
    <property type="term" value="F:metal ion binding"/>
    <property type="evidence" value="ECO:0007669"/>
    <property type="project" value="UniProtKB-KW"/>
</dbReference>
<evidence type="ECO:0000313" key="7">
    <source>
        <dbReference type="EMBL" id="THG36934.1"/>
    </source>
</evidence>
<evidence type="ECO:0000256" key="5">
    <source>
        <dbReference type="ARBA" id="ARBA00023014"/>
    </source>
</evidence>
<dbReference type="PANTHER" id="PTHR10849:SF35">
    <property type="entry name" value="FORMATE HYDROGENLYASE SUBUNIT 6-RELATED"/>
    <property type="match status" value="1"/>
</dbReference>
<accession>A0A4S4G1U8</accession>
<dbReference type="GeneID" id="82191647"/>
<comment type="caution">
    <text evidence="7">The sequence shown here is derived from an EMBL/GenBank/DDBJ whole genome shotgun (WGS) entry which is preliminary data.</text>
</comment>
<evidence type="ECO:0000256" key="3">
    <source>
        <dbReference type="ARBA" id="ARBA00022737"/>
    </source>
</evidence>
<dbReference type="PROSITE" id="PS00198">
    <property type="entry name" value="4FE4S_FER_1"/>
    <property type="match status" value="2"/>
</dbReference>
<dbReference type="Gene3D" id="3.30.70.3270">
    <property type="match status" value="1"/>
</dbReference>
<keyword evidence="4" id="KW-0408">Iron</keyword>
<dbReference type="SUPFAM" id="SSF54862">
    <property type="entry name" value="4Fe-4S ferredoxins"/>
    <property type="match status" value="1"/>
</dbReference>